<proteinExistence type="predicted"/>
<gene>
    <name evidence="2" type="ORF">ASPCADRAFT_1867</name>
</gene>
<organism evidence="2 3">
    <name type="scientific">Aspergillus carbonarius (strain ITEM 5010)</name>
    <dbReference type="NCBI Taxonomy" id="602072"/>
    <lineage>
        <taxon>Eukaryota</taxon>
        <taxon>Fungi</taxon>
        <taxon>Dikarya</taxon>
        <taxon>Ascomycota</taxon>
        <taxon>Pezizomycotina</taxon>
        <taxon>Eurotiomycetes</taxon>
        <taxon>Eurotiomycetidae</taxon>
        <taxon>Eurotiales</taxon>
        <taxon>Aspergillaceae</taxon>
        <taxon>Aspergillus</taxon>
        <taxon>Aspergillus subgen. Circumdati</taxon>
    </lineage>
</organism>
<name>A0A1R3S0F2_ASPC5</name>
<feature type="compositionally biased region" description="Low complexity" evidence="1">
    <location>
        <begin position="91"/>
        <end position="102"/>
    </location>
</feature>
<evidence type="ECO:0000313" key="3">
    <source>
        <dbReference type="Proteomes" id="UP000188318"/>
    </source>
</evidence>
<evidence type="ECO:0000313" key="2">
    <source>
        <dbReference type="EMBL" id="OOG00204.1"/>
    </source>
</evidence>
<dbReference type="AlphaFoldDB" id="A0A1R3S0F2"/>
<dbReference type="VEuPathDB" id="FungiDB:ASPCADRAFT_1867"/>
<evidence type="ECO:0000256" key="1">
    <source>
        <dbReference type="SAM" id="MobiDB-lite"/>
    </source>
</evidence>
<feature type="region of interest" description="Disordered" evidence="1">
    <location>
        <begin position="154"/>
        <end position="260"/>
    </location>
</feature>
<feature type="region of interest" description="Disordered" evidence="1">
    <location>
        <begin position="91"/>
        <end position="110"/>
    </location>
</feature>
<dbReference type="EMBL" id="KV907494">
    <property type="protein sequence ID" value="OOG00204.1"/>
    <property type="molecule type" value="Genomic_DNA"/>
</dbReference>
<dbReference type="Proteomes" id="UP000188318">
    <property type="component" value="Unassembled WGS sequence"/>
</dbReference>
<accession>A0A1R3S0F2</accession>
<keyword evidence="3" id="KW-1185">Reference proteome</keyword>
<sequence>MSQPINRASTLQPFPCFYVYRPGYMVVPLIPLDELPGWIQVGDFNWADSALYESMLPASFNCFPRVGEYDVVCHHCYAHVDSFHRSVSERSNSNASSRASNVPKGLAAAGPSKKAVLDRPCMLNHPPFEASFNTSPFVGMCFLKCPWWSTRSRSTSPDAPIVNQDPQDNHGSNHSDQSQQEQAARGVDPQAEESRSEEHERNAEAETPIPIEKTMPFPMGIDNNNHNAVAGDSIADPRHETEVQSHAVNPQSRTQMQSSAVFSSYPGLEAGLESSAPTEDM</sequence>
<dbReference type="OrthoDB" id="187139at2759"/>
<feature type="compositionally biased region" description="Basic and acidic residues" evidence="1">
    <location>
        <begin position="192"/>
        <end position="204"/>
    </location>
</feature>
<protein>
    <submittedName>
        <fullName evidence="2">Uncharacterized protein</fullName>
    </submittedName>
</protein>
<reference evidence="3" key="1">
    <citation type="journal article" date="2017" name="Genome Biol.">
        <title>Comparative genomics reveals high biological diversity and specific adaptations in the industrially and medically important fungal genus Aspergillus.</title>
        <authorList>
            <person name="de Vries R.P."/>
            <person name="Riley R."/>
            <person name="Wiebenga A."/>
            <person name="Aguilar-Osorio G."/>
            <person name="Amillis S."/>
            <person name="Uchima C.A."/>
            <person name="Anderluh G."/>
            <person name="Asadollahi M."/>
            <person name="Askin M."/>
            <person name="Barry K."/>
            <person name="Battaglia E."/>
            <person name="Bayram O."/>
            <person name="Benocci T."/>
            <person name="Braus-Stromeyer S.A."/>
            <person name="Caldana C."/>
            <person name="Canovas D."/>
            <person name="Cerqueira G.C."/>
            <person name="Chen F."/>
            <person name="Chen W."/>
            <person name="Choi C."/>
            <person name="Clum A."/>
            <person name="Dos Santos R.A."/>
            <person name="Damasio A.R."/>
            <person name="Diallinas G."/>
            <person name="Emri T."/>
            <person name="Fekete E."/>
            <person name="Flipphi M."/>
            <person name="Freyberg S."/>
            <person name="Gallo A."/>
            <person name="Gournas C."/>
            <person name="Habgood R."/>
            <person name="Hainaut M."/>
            <person name="Harispe M.L."/>
            <person name="Henrissat B."/>
            <person name="Hilden K.S."/>
            <person name="Hope R."/>
            <person name="Hossain A."/>
            <person name="Karabika E."/>
            <person name="Karaffa L."/>
            <person name="Karanyi Z."/>
            <person name="Krasevec N."/>
            <person name="Kuo A."/>
            <person name="Kusch H."/>
            <person name="LaButti K."/>
            <person name="Lagendijk E.L."/>
            <person name="Lapidus A."/>
            <person name="Levasseur A."/>
            <person name="Lindquist E."/>
            <person name="Lipzen A."/>
            <person name="Logrieco A.F."/>
            <person name="MacCabe A."/>
            <person name="Maekelae M.R."/>
            <person name="Malavazi I."/>
            <person name="Melin P."/>
            <person name="Meyer V."/>
            <person name="Mielnichuk N."/>
            <person name="Miskei M."/>
            <person name="Molnar A.P."/>
            <person name="Mule G."/>
            <person name="Ngan C.Y."/>
            <person name="Orejas M."/>
            <person name="Orosz E."/>
            <person name="Ouedraogo J.P."/>
            <person name="Overkamp K.M."/>
            <person name="Park H.-S."/>
            <person name="Perrone G."/>
            <person name="Piumi F."/>
            <person name="Punt P.J."/>
            <person name="Ram A.F."/>
            <person name="Ramon A."/>
            <person name="Rauscher S."/>
            <person name="Record E."/>
            <person name="Riano-Pachon D.M."/>
            <person name="Robert V."/>
            <person name="Roehrig J."/>
            <person name="Ruller R."/>
            <person name="Salamov A."/>
            <person name="Salih N.S."/>
            <person name="Samson R.A."/>
            <person name="Sandor E."/>
            <person name="Sanguinetti M."/>
            <person name="Schuetze T."/>
            <person name="Sepcic K."/>
            <person name="Shelest E."/>
            <person name="Sherlock G."/>
            <person name="Sophianopoulou V."/>
            <person name="Squina F.M."/>
            <person name="Sun H."/>
            <person name="Susca A."/>
            <person name="Todd R.B."/>
            <person name="Tsang A."/>
            <person name="Unkles S.E."/>
            <person name="van de Wiele N."/>
            <person name="van Rossen-Uffink D."/>
            <person name="Oliveira J.V."/>
            <person name="Vesth T.C."/>
            <person name="Visser J."/>
            <person name="Yu J.-H."/>
            <person name="Zhou M."/>
            <person name="Andersen M.R."/>
            <person name="Archer D.B."/>
            <person name="Baker S.E."/>
            <person name="Benoit I."/>
            <person name="Brakhage A.A."/>
            <person name="Braus G.H."/>
            <person name="Fischer R."/>
            <person name="Frisvad J.C."/>
            <person name="Goldman G.H."/>
            <person name="Houbraken J."/>
            <person name="Oakley B."/>
            <person name="Pocsi I."/>
            <person name="Scazzocchio C."/>
            <person name="Seiboth B."/>
            <person name="vanKuyk P.A."/>
            <person name="Wortman J."/>
            <person name="Dyer P.S."/>
            <person name="Grigoriev I.V."/>
        </authorList>
    </citation>
    <scope>NUCLEOTIDE SEQUENCE [LARGE SCALE GENOMIC DNA]</scope>
    <source>
        <strain evidence="3">ITEM 5010</strain>
    </source>
</reference>
<feature type="compositionally biased region" description="Polar residues" evidence="1">
    <location>
        <begin position="244"/>
        <end position="260"/>
    </location>
</feature>